<dbReference type="PANTHER" id="PTHR47540:SF6">
    <property type="entry name" value="ZN(II)2CYS6 TRANSCRIPTION FACTOR (EUROFUNG)"/>
    <property type="match status" value="1"/>
</dbReference>
<comment type="subcellular location">
    <subcellularLocation>
        <location evidence="1">Nucleus</location>
    </subcellularLocation>
</comment>
<keyword evidence="2" id="KW-0479">Metal-binding</keyword>
<dbReference type="InterPro" id="IPR007219">
    <property type="entry name" value="XnlR_reg_dom"/>
</dbReference>
<dbReference type="STRING" id="1448315.A0A319D2I0"/>
<dbReference type="InterPro" id="IPR036864">
    <property type="entry name" value="Zn2-C6_fun-type_DNA-bd_sf"/>
</dbReference>
<dbReference type="PANTHER" id="PTHR47540">
    <property type="entry name" value="THIAMINE REPRESSIBLE GENES REGULATORY PROTEIN THI5"/>
    <property type="match status" value="1"/>
</dbReference>
<keyword evidence="6" id="KW-0539">Nucleus</keyword>
<accession>A0A319D2I0</accession>
<feature type="region of interest" description="Disordered" evidence="7">
    <location>
        <begin position="553"/>
        <end position="573"/>
    </location>
</feature>
<feature type="non-terminal residue" evidence="9">
    <location>
        <position position="1"/>
    </location>
</feature>
<dbReference type="Gene3D" id="4.10.240.10">
    <property type="entry name" value="Zn(2)-C6 fungal-type DNA-binding domain"/>
    <property type="match status" value="1"/>
</dbReference>
<dbReference type="EMBL" id="KZ821680">
    <property type="protein sequence ID" value="PYH85273.1"/>
    <property type="molecule type" value="Genomic_DNA"/>
</dbReference>
<dbReference type="InterPro" id="IPR051711">
    <property type="entry name" value="Stress_Response_Reg"/>
</dbReference>
<evidence type="ECO:0000256" key="3">
    <source>
        <dbReference type="ARBA" id="ARBA00023015"/>
    </source>
</evidence>
<dbReference type="Proteomes" id="UP000248340">
    <property type="component" value="Unassembled WGS sequence"/>
</dbReference>
<dbReference type="SUPFAM" id="SSF57701">
    <property type="entry name" value="Zn2/Cys6 DNA-binding domain"/>
    <property type="match status" value="1"/>
</dbReference>
<dbReference type="Pfam" id="PF04082">
    <property type="entry name" value="Fungal_trans"/>
    <property type="match status" value="1"/>
</dbReference>
<evidence type="ECO:0000256" key="5">
    <source>
        <dbReference type="ARBA" id="ARBA00023163"/>
    </source>
</evidence>
<feature type="region of interest" description="Disordered" evidence="7">
    <location>
        <begin position="58"/>
        <end position="82"/>
    </location>
</feature>
<evidence type="ECO:0000256" key="2">
    <source>
        <dbReference type="ARBA" id="ARBA00022723"/>
    </source>
</evidence>
<dbReference type="GO" id="GO:0006351">
    <property type="term" value="P:DNA-templated transcription"/>
    <property type="evidence" value="ECO:0007669"/>
    <property type="project" value="InterPro"/>
</dbReference>
<dbReference type="PROSITE" id="PS00463">
    <property type="entry name" value="ZN2_CY6_FUNGAL_1"/>
    <property type="match status" value="1"/>
</dbReference>
<dbReference type="CDD" id="cd00067">
    <property type="entry name" value="GAL4"/>
    <property type="match status" value="1"/>
</dbReference>
<dbReference type="PROSITE" id="PS50048">
    <property type="entry name" value="ZN2_CY6_FUNGAL_2"/>
    <property type="match status" value="1"/>
</dbReference>
<reference evidence="9 10" key="1">
    <citation type="submission" date="2016-12" db="EMBL/GenBank/DDBJ databases">
        <title>The genomes of Aspergillus section Nigri reveals drivers in fungal speciation.</title>
        <authorList>
            <consortium name="DOE Joint Genome Institute"/>
            <person name="Vesth T.C."/>
            <person name="Nybo J."/>
            <person name="Theobald S."/>
            <person name="Brandl J."/>
            <person name="Frisvad J.C."/>
            <person name="Nielsen K.F."/>
            <person name="Lyhne E.K."/>
            <person name="Kogle M.E."/>
            <person name="Kuo A."/>
            <person name="Riley R."/>
            <person name="Clum A."/>
            <person name="Nolan M."/>
            <person name="Lipzen A."/>
            <person name="Salamov A."/>
            <person name="Henrissat B."/>
            <person name="Wiebenga A."/>
            <person name="De Vries R.P."/>
            <person name="Grigoriev I.V."/>
            <person name="Mortensen U.H."/>
            <person name="Andersen M.R."/>
            <person name="Baker S.E."/>
        </authorList>
    </citation>
    <scope>NUCLEOTIDE SEQUENCE [LARGE SCALE GENOMIC DNA]</scope>
    <source>
        <strain evidence="9 10">CBS 121591</strain>
    </source>
</reference>
<evidence type="ECO:0000256" key="6">
    <source>
        <dbReference type="ARBA" id="ARBA00023242"/>
    </source>
</evidence>
<dbReference type="GO" id="GO:0000981">
    <property type="term" value="F:DNA-binding transcription factor activity, RNA polymerase II-specific"/>
    <property type="evidence" value="ECO:0007669"/>
    <property type="project" value="InterPro"/>
</dbReference>
<keyword evidence="5" id="KW-0804">Transcription</keyword>
<dbReference type="OrthoDB" id="3548654at2759"/>
<feature type="compositionally biased region" description="Basic and acidic residues" evidence="7">
    <location>
        <begin position="553"/>
        <end position="567"/>
    </location>
</feature>
<dbReference type="AlphaFoldDB" id="A0A319D2I0"/>
<evidence type="ECO:0000256" key="1">
    <source>
        <dbReference type="ARBA" id="ARBA00004123"/>
    </source>
</evidence>
<dbReference type="GO" id="GO:0043565">
    <property type="term" value="F:sequence-specific DNA binding"/>
    <property type="evidence" value="ECO:0007669"/>
    <property type="project" value="TreeGrafter"/>
</dbReference>
<evidence type="ECO:0000259" key="8">
    <source>
        <dbReference type="PROSITE" id="PS50048"/>
    </source>
</evidence>
<feature type="domain" description="Zn(2)-C6 fungal-type" evidence="8">
    <location>
        <begin position="4"/>
        <end position="33"/>
    </location>
</feature>
<dbReference type="GO" id="GO:0008270">
    <property type="term" value="F:zinc ion binding"/>
    <property type="evidence" value="ECO:0007669"/>
    <property type="project" value="InterPro"/>
</dbReference>
<proteinExistence type="predicted"/>
<keyword evidence="3" id="KW-0805">Transcription regulation</keyword>
<dbReference type="CDD" id="cd12148">
    <property type="entry name" value="fungal_TF_MHR"/>
    <property type="match status" value="1"/>
</dbReference>
<evidence type="ECO:0000313" key="10">
    <source>
        <dbReference type="Proteomes" id="UP000248340"/>
    </source>
</evidence>
<dbReference type="GO" id="GO:0005634">
    <property type="term" value="C:nucleus"/>
    <property type="evidence" value="ECO:0007669"/>
    <property type="project" value="UniProtKB-SubCell"/>
</dbReference>
<dbReference type="SMART" id="SM00066">
    <property type="entry name" value="GAL4"/>
    <property type="match status" value="1"/>
</dbReference>
<sequence length="626" mass="70538">TPASCEECKKRKTKCSGRFPCQSCVARHVECTFKRPERKVLVSESYLRALEDNCALRRPQSAPPTKELSEERVSRSSPPLPSVADGNYGDALITNPLVSATSFYLKDTTGRYRYCGPSSSWSFSQRVFLLLKSAVPDYPCPDLPFHIDGCTWELSWSRTDFEDASVVEGLPSLDDFLYLLNTVKFHSSRMLYLVDEDEFIPHLHEFYDRGLEKAKAQPLWNPNLPPGSAFFTRAMSLVPDFIGLNRQPNRGMQILYLIGLYLVSVDMKDAAYVYAIRMCIMEGIYREPPDGLFGIGIAHQCRNIWWSAYILDRQLSSMIGGPVSIQDAEITCALPVAYDQSEDALFFTMHVKLSRTIGRVLNSVYTTDFRLRQSFISTIQSVLREMADILRETEEMAAKVSHHSLRTVSTMTSHLTVKYHQCIILATRPLFLHFLINRLQPQDQRGETVIPVQLRPLLETSLQSAKISLRTLSVLYEQSLLESFLPFDLEGIFSSAFILTIAHFIDPALVPDMASYVLTASRMLSDIVAKGNMTAALRQKELDLLQRMTGHVVRGESSEDDGGRESVSRMVSLPQQTDPAVESEFMMADEEITMSPTQILSLAEHLDLLNESAWDIGFGLEGQGLM</sequence>
<evidence type="ECO:0000313" key="9">
    <source>
        <dbReference type="EMBL" id="PYH85273.1"/>
    </source>
</evidence>
<dbReference type="InterPro" id="IPR001138">
    <property type="entry name" value="Zn2Cys6_DnaBD"/>
</dbReference>
<evidence type="ECO:0000256" key="7">
    <source>
        <dbReference type="SAM" id="MobiDB-lite"/>
    </source>
</evidence>
<organism evidence="9 10">
    <name type="scientific">Aspergillus uvarum CBS 121591</name>
    <dbReference type="NCBI Taxonomy" id="1448315"/>
    <lineage>
        <taxon>Eukaryota</taxon>
        <taxon>Fungi</taxon>
        <taxon>Dikarya</taxon>
        <taxon>Ascomycota</taxon>
        <taxon>Pezizomycotina</taxon>
        <taxon>Eurotiomycetes</taxon>
        <taxon>Eurotiomycetidae</taxon>
        <taxon>Eurotiales</taxon>
        <taxon>Aspergillaceae</taxon>
        <taxon>Aspergillus</taxon>
        <taxon>Aspergillus subgen. Circumdati</taxon>
    </lineage>
</organism>
<dbReference type="RefSeq" id="XP_025495473.1">
    <property type="nucleotide sequence ID" value="XM_025631109.1"/>
</dbReference>
<protein>
    <recommendedName>
        <fullName evidence="8">Zn(2)-C6 fungal-type domain-containing protein</fullName>
    </recommendedName>
</protein>
<dbReference type="VEuPathDB" id="FungiDB:BO82DRAFT_275298"/>
<dbReference type="Pfam" id="PF00172">
    <property type="entry name" value="Zn_clus"/>
    <property type="match status" value="1"/>
</dbReference>
<name>A0A319D2I0_9EURO</name>
<dbReference type="GO" id="GO:0045944">
    <property type="term" value="P:positive regulation of transcription by RNA polymerase II"/>
    <property type="evidence" value="ECO:0007669"/>
    <property type="project" value="TreeGrafter"/>
</dbReference>
<dbReference type="SMART" id="SM00906">
    <property type="entry name" value="Fungal_trans"/>
    <property type="match status" value="1"/>
</dbReference>
<keyword evidence="10" id="KW-1185">Reference proteome</keyword>
<keyword evidence="4" id="KW-0238">DNA-binding</keyword>
<dbReference type="GeneID" id="37133850"/>
<gene>
    <name evidence="9" type="ORF">BO82DRAFT_275298</name>
</gene>
<evidence type="ECO:0000256" key="4">
    <source>
        <dbReference type="ARBA" id="ARBA00023125"/>
    </source>
</evidence>